<evidence type="ECO:0000256" key="1">
    <source>
        <dbReference type="ARBA" id="ARBA00022553"/>
    </source>
</evidence>
<dbReference type="PANTHER" id="PTHR46551">
    <property type="entry name" value="SAP DOMAIN-CONTAINING RIBONUCLEOPROTEIN"/>
    <property type="match status" value="1"/>
</dbReference>
<dbReference type="OrthoDB" id="445357at2759"/>
<dbReference type="InterPro" id="IPR003034">
    <property type="entry name" value="SAP_dom"/>
</dbReference>
<dbReference type="Gene3D" id="1.10.720.30">
    <property type="entry name" value="SAP domain"/>
    <property type="match status" value="1"/>
</dbReference>
<dbReference type="EMBL" id="CAJVPJ010001536">
    <property type="protein sequence ID" value="CAG8595142.1"/>
    <property type="molecule type" value="Genomic_DNA"/>
</dbReference>
<dbReference type="GO" id="GO:0005634">
    <property type="term" value="C:nucleus"/>
    <property type="evidence" value="ECO:0007669"/>
    <property type="project" value="TreeGrafter"/>
</dbReference>
<feature type="compositionally biased region" description="Polar residues" evidence="3">
    <location>
        <begin position="310"/>
        <end position="327"/>
    </location>
</feature>
<feature type="domain" description="SAP" evidence="4">
    <location>
        <begin position="12"/>
        <end position="46"/>
    </location>
</feature>
<feature type="region of interest" description="Disordered" evidence="3">
    <location>
        <begin position="141"/>
        <end position="203"/>
    </location>
</feature>
<feature type="compositionally biased region" description="Basic and acidic residues" evidence="3">
    <location>
        <begin position="350"/>
        <end position="366"/>
    </location>
</feature>
<feature type="compositionally biased region" description="Low complexity" evidence="3">
    <location>
        <begin position="169"/>
        <end position="183"/>
    </location>
</feature>
<accession>A0A9N9CBD4</accession>
<feature type="compositionally biased region" description="Polar residues" evidence="3">
    <location>
        <begin position="259"/>
        <end position="283"/>
    </location>
</feature>
<dbReference type="Pfam" id="PF02037">
    <property type="entry name" value="SAP"/>
    <property type="match status" value="1"/>
</dbReference>
<dbReference type="InterPro" id="IPR052240">
    <property type="entry name" value="SAP_domain_ribonucleoprotein"/>
</dbReference>
<name>A0A9N9CBD4_9GLOM</name>
<protein>
    <submittedName>
        <fullName evidence="5">3960_t:CDS:1</fullName>
    </submittedName>
</protein>
<sequence>MSEAIELTEAKLRVLKVPELKDLLSKRGLTITGKKEELVARIIAFEQNKQRNSISIEEANETADHVSDLKSSIKPSHVPTNNVITNDVHSTAKEHHSPNDDDFRLDDIASPGLDENYDWDLSISDILGKEGDLDFVSLSPKSAAADSKDTSKKIESKKDNDSKDKNQISDKSTSESQSSVPVSKADTEESATSTAESGELVPQEEFVVTASGFRCKKITFDDNPVKAAVLLTEEEKRRKREQKFGPISKDSEKPAQRNPGRSTSYHSQDASRGRSFSSRNVRSQPRPKLSAEDKEKLKRRAEKFGLQPRGESSSINNKTNGKKSTSVDPIEEEKRRRRAEKFGTGNVQKRKVEGDKEEVTVKKPKV</sequence>
<organism evidence="5 6">
    <name type="scientific">Paraglomus occultum</name>
    <dbReference type="NCBI Taxonomy" id="144539"/>
    <lineage>
        <taxon>Eukaryota</taxon>
        <taxon>Fungi</taxon>
        <taxon>Fungi incertae sedis</taxon>
        <taxon>Mucoromycota</taxon>
        <taxon>Glomeromycotina</taxon>
        <taxon>Glomeromycetes</taxon>
        <taxon>Paraglomerales</taxon>
        <taxon>Paraglomeraceae</taxon>
        <taxon>Paraglomus</taxon>
    </lineage>
</organism>
<keyword evidence="6" id="KW-1185">Reference proteome</keyword>
<reference evidence="5" key="1">
    <citation type="submission" date="2021-06" db="EMBL/GenBank/DDBJ databases">
        <authorList>
            <person name="Kallberg Y."/>
            <person name="Tangrot J."/>
            <person name="Rosling A."/>
        </authorList>
    </citation>
    <scope>NUCLEOTIDE SEQUENCE</scope>
    <source>
        <strain evidence="5">IA702</strain>
    </source>
</reference>
<proteinExistence type="inferred from homology"/>
<evidence type="ECO:0000259" key="4">
    <source>
        <dbReference type="PROSITE" id="PS50800"/>
    </source>
</evidence>
<evidence type="ECO:0000313" key="5">
    <source>
        <dbReference type="EMBL" id="CAG8595142.1"/>
    </source>
</evidence>
<dbReference type="Proteomes" id="UP000789572">
    <property type="component" value="Unassembled WGS sequence"/>
</dbReference>
<dbReference type="SMART" id="SM00513">
    <property type="entry name" value="SAP"/>
    <property type="match status" value="1"/>
</dbReference>
<evidence type="ECO:0000256" key="3">
    <source>
        <dbReference type="SAM" id="MobiDB-lite"/>
    </source>
</evidence>
<dbReference type="InterPro" id="IPR036361">
    <property type="entry name" value="SAP_dom_sf"/>
</dbReference>
<dbReference type="GO" id="GO:0016973">
    <property type="term" value="P:poly(A)+ mRNA export from nucleus"/>
    <property type="evidence" value="ECO:0007669"/>
    <property type="project" value="TreeGrafter"/>
</dbReference>
<comment type="similarity">
    <text evidence="2">Belongs to the SAP domain-containing ribonucleoprotein family.</text>
</comment>
<comment type="caution">
    <text evidence="5">The sequence shown here is derived from an EMBL/GenBank/DDBJ whole genome shotgun (WGS) entry which is preliminary data.</text>
</comment>
<feature type="region of interest" description="Disordered" evidence="3">
    <location>
        <begin position="231"/>
        <end position="366"/>
    </location>
</feature>
<dbReference type="AlphaFoldDB" id="A0A9N9CBD4"/>
<evidence type="ECO:0000313" key="6">
    <source>
        <dbReference type="Proteomes" id="UP000789572"/>
    </source>
</evidence>
<dbReference type="PROSITE" id="PS50800">
    <property type="entry name" value="SAP"/>
    <property type="match status" value="1"/>
</dbReference>
<gene>
    <name evidence="5" type="ORF">POCULU_LOCUS7175</name>
</gene>
<dbReference type="SUPFAM" id="SSF68906">
    <property type="entry name" value="SAP domain"/>
    <property type="match status" value="1"/>
</dbReference>
<keyword evidence="1" id="KW-0597">Phosphoprotein</keyword>
<feature type="compositionally biased region" description="Basic and acidic residues" evidence="3">
    <location>
        <begin position="146"/>
        <end position="168"/>
    </location>
</feature>
<dbReference type="PANTHER" id="PTHR46551:SF1">
    <property type="entry name" value="SAP DOMAIN-CONTAINING RIBONUCLEOPROTEIN"/>
    <property type="match status" value="1"/>
</dbReference>
<evidence type="ECO:0000256" key="2">
    <source>
        <dbReference type="ARBA" id="ARBA00046328"/>
    </source>
</evidence>